<dbReference type="Gene3D" id="3.40.50.1000">
    <property type="entry name" value="HAD superfamily/HAD-like"/>
    <property type="match status" value="1"/>
</dbReference>
<dbReference type="InterPro" id="IPR036412">
    <property type="entry name" value="HAD-like_sf"/>
</dbReference>
<dbReference type="EC" id="3.-.-.-" evidence="1"/>
<comment type="caution">
    <text evidence="1">The sequence shown here is derived from an EMBL/GenBank/DDBJ whole genome shotgun (WGS) entry which is preliminary data.</text>
</comment>
<dbReference type="PRINTS" id="PR00413">
    <property type="entry name" value="HADHALOGNASE"/>
</dbReference>
<organism evidence="1 2">
    <name type="scientific">Tetragenococcus muriaticus PMC-11-5</name>
    <dbReference type="NCBI Taxonomy" id="1302649"/>
    <lineage>
        <taxon>Bacteria</taxon>
        <taxon>Bacillati</taxon>
        <taxon>Bacillota</taxon>
        <taxon>Bacilli</taxon>
        <taxon>Lactobacillales</taxon>
        <taxon>Enterococcaceae</taxon>
        <taxon>Tetragenococcus</taxon>
    </lineage>
</organism>
<dbReference type="GO" id="GO:0016787">
    <property type="term" value="F:hydrolase activity"/>
    <property type="evidence" value="ECO:0007669"/>
    <property type="project" value="UniProtKB-KW"/>
</dbReference>
<dbReference type="AlphaFoldDB" id="A0A091CDQ3"/>
<dbReference type="SFLD" id="SFLDG01135">
    <property type="entry name" value="C1.5.6:_HAD__Beta-PGM__Phospha"/>
    <property type="match status" value="1"/>
</dbReference>
<dbReference type="SUPFAM" id="SSF56784">
    <property type="entry name" value="HAD-like"/>
    <property type="match status" value="1"/>
</dbReference>
<dbReference type="InterPro" id="IPR023198">
    <property type="entry name" value="PGP-like_dom2"/>
</dbReference>
<evidence type="ECO:0000313" key="1">
    <source>
        <dbReference type="EMBL" id="KFN92348.1"/>
    </source>
</evidence>
<sequence>MQNKQGIIFDMDGLMFDTETLYYKATQEVADKMGFSYNFATYEKYIGVSDEEVWQAYHEMYDPLYGQQAVNEFINESFERAVELFEAGAADVKPGLKELLHYLEEKKIQCCVASSNQRKIIDILLEKNHLSEAFSHVVSFENVKKAKPDPEIFEKAAARFPFSKEELLILEDSNNGVLAADQAGIDVIMIPDLITPTPAIKEKTITILPTLNEVFSTLEK</sequence>
<dbReference type="PANTHER" id="PTHR18901:SF38">
    <property type="entry name" value="PSEUDOURIDINE-5'-PHOSPHATASE"/>
    <property type="match status" value="1"/>
</dbReference>
<dbReference type="NCBIfam" id="TIGR01509">
    <property type="entry name" value="HAD-SF-IA-v3"/>
    <property type="match status" value="1"/>
</dbReference>
<dbReference type="PANTHER" id="PTHR18901">
    <property type="entry name" value="2-DEOXYGLUCOSE-6-PHOSPHATE PHOSPHATASE 2"/>
    <property type="match status" value="1"/>
</dbReference>
<dbReference type="EMBL" id="JPVU01000100">
    <property type="protein sequence ID" value="KFN92348.1"/>
    <property type="molecule type" value="Genomic_DNA"/>
</dbReference>
<dbReference type="OrthoDB" id="9797743at2"/>
<dbReference type="RefSeq" id="WP_028790255.1">
    <property type="nucleotide sequence ID" value="NZ_JPVU01000100.1"/>
</dbReference>
<name>A0A091CDQ3_9ENTE</name>
<dbReference type="InterPro" id="IPR006439">
    <property type="entry name" value="HAD-SF_hydro_IA"/>
</dbReference>
<protein>
    <submittedName>
        <fullName evidence="1">HAD-superfamily hydrolase, subfamily IA, variant 3</fullName>
        <ecNumber evidence="1">3.-.-.-</ecNumber>
    </submittedName>
</protein>
<dbReference type="InterPro" id="IPR023214">
    <property type="entry name" value="HAD_sf"/>
</dbReference>
<keyword evidence="1" id="KW-0378">Hydrolase</keyword>
<evidence type="ECO:0000313" key="2">
    <source>
        <dbReference type="Proteomes" id="UP000029380"/>
    </source>
</evidence>
<dbReference type="SFLD" id="SFLDG01129">
    <property type="entry name" value="C1.5:_HAD__Beta-PGM__Phosphata"/>
    <property type="match status" value="1"/>
</dbReference>
<gene>
    <name evidence="1" type="ORF">TMUPMC115_1007</name>
</gene>
<dbReference type="Gene3D" id="1.10.150.240">
    <property type="entry name" value="Putative phosphatase, domain 2"/>
    <property type="match status" value="1"/>
</dbReference>
<accession>A0A091CDQ3</accession>
<dbReference type="SFLD" id="SFLDS00003">
    <property type="entry name" value="Haloacid_Dehalogenase"/>
    <property type="match status" value="1"/>
</dbReference>
<reference evidence="1 2" key="1">
    <citation type="submission" date="2014-08" db="EMBL/GenBank/DDBJ databases">
        <title>Genome sequence of Tetragenococcus muriaticus.</title>
        <authorList>
            <person name="Chuea-nongthon C."/>
            <person name="Rodtong S."/>
            <person name="Yongsawatdigul J."/>
            <person name="Steele J.L."/>
            <person name="Liu X.-y."/>
            <person name="Speers J."/>
            <person name="Glasner J.D."/>
            <person name="Neeno-Eckwall E.C."/>
        </authorList>
    </citation>
    <scope>NUCLEOTIDE SEQUENCE [LARGE SCALE GENOMIC DNA]</scope>
    <source>
        <strain evidence="1 2">PMC-11-5</strain>
    </source>
</reference>
<dbReference type="PATRIC" id="fig|1302649.3.peg.1009"/>
<dbReference type="Proteomes" id="UP000029380">
    <property type="component" value="Unassembled WGS sequence"/>
</dbReference>
<proteinExistence type="predicted"/>
<dbReference type="InterPro" id="IPR041492">
    <property type="entry name" value="HAD_2"/>
</dbReference>
<dbReference type="Pfam" id="PF13419">
    <property type="entry name" value="HAD_2"/>
    <property type="match status" value="1"/>
</dbReference>